<feature type="domain" description="Carbohydrate kinase FGGY C-terminal" evidence="11">
    <location>
        <begin position="255"/>
        <end position="452"/>
    </location>
</feature>
<evidence type="ECO:0000256" key="3">
    <source>
        <dbReference type="ARBA" id="ARBA00022679"/>
    </source>
</evidence>
<comment type="caution">
    <text evidence="12">The sequence shown here is derived from an EMBL/GenBank/DDBJ whole genome shotgun (WGS) entry which is preliminary data.</text>
</comment>
<dbReference type="Pfam" id="PF00370">
    <property type="entry name" value="FGGY_N"/>
    <property type="match status" value="1"/>
</dbReference>
<comment type="catalytic activity">
    <reaction evidence="9">
        <text>D-xylulose + ATP = D-xylulose 5-phosphate + ADP + H(+)</text>
        <dbReference type="Rhea" id="RHEA:10964"/>
        <dbReference type="ChEBI" id="CHEBI:15378"/>
        <dbReference type="ChEBI" id="CHEBI:17140"/>
        <dbReference type="ChEBI" id="CHEBI:30616"/>
        <dbReference type="ChEBI" id="CHEBI:57737"/>
        <dbReference type="ChEBI" id="CHEBI:456216"/>
        <dbReference type="EC" id="2.7.1.17"/>
    </reaction>
</comment>
<dbReference type="InterPro" id="IPR018485">
    <property type="entry name" value="FGGY_C"/>
</dbReference>
<dbReference type="Pfam" id="PF02782">
    <property type="entry name" value="FGGY_C"/>
    <property type="match status" value="1"/>
</dbReference>
<dbReference type="InterPro" id="IPR018483">
    <property type="entry name" value="Carb_kinase_FGGY_CS"/>
</dbReference>
<dbReference type="InterPro" id="IPR050406">
    <property type="entry name" value="FGGY_Carb_Kinase"/>
</dbReference>
<dbReference type="InterPro" id="IPR043129">
    <property type="entry name" value="ATPase_NBD"/>
</dbReference>
<keyword evidence="2 9" id="KW-0859">Xylose metabolism</keyword>
<evidence type="ECO:0000256" key="6">
    <source>
        <dbReference type="ARBA" id="ARBA00022840"/>
    </source>
</evidence>
<dbReference type="PROSITE" id="PS00933">
    <property type="entry name" value="FGGY_KINASES_1"/>
    <property type="match status" value="1"/>
</dbReference>
<dbReference type="SUPFAM" id="SSF53067">
    <property type="entry name" value="Actin-like ATPase domain"/>
    <property type="match status" value="2"/>
</dbReference>
<dbReference type="EC" id="2.7.1.17" evidence="9"/>
<evidence type="ECO:0000256" key="2">
    <source>
        <dbReference type="ARBA" id="ARBA00022629"/>
    </source>
</evidence>
<dbReference type="CDD" id="cd07805">
    <property type="entry name" value="ASKHA_NBD_FGGY_CvXK-like"/>
    <property type="match status" value="1"/>
</dbReference>
<evidence type="ECO:0000256" key="7">
    <source>
        <dbReference type="ARBA" id="ARBA00023277"/>
    </source>
</evidence>
<dbReference type="Proteomes" id="UP000617951">
    <property type="component" value="Unassembled WGS sequence"/>
</dbReference>
<protein>
    <recommendedName>
        <fullName evidence="9">Xylulose kinase</fullName>
        <shortName evidence="9">Xylulokinase</shortName>
        <ecNumber evidence="9">2.7.1.17</ecNumber>
    </recommendedName>
</protein>
<evidence type="ECO:0000256" key="1">
    <source>
        <dbReference type="ARBA" id="ARBA00009156"/>
    </source>
</evidence>
<dbReference type="NCBIfam" id="TIGR01312">
    <property type="entry name" value="XylB"/>
    <property type="match status" value="1"/>
</dbReference>
<dbReference type="RefSeq" id="WP_249280713.1">
    <property type="nucleotide sequence ID" value="NZ_JACRSS010000005.1"/>
</dbReference>
<dbReference type="Gene3D" id="3.30.420.40">
    <property type="match status" value="2"/>
</dbReference>
<comment type="similarity">
    <text evidence="1 8">Belongs to the FGGY kinase family.</text>
</comment>
<organism evidence="12 13">
    <name type="scientific">Guopingia tenuis</name>
    <dbReference type="NCBI Taxonomy" id="2763656"/>
    <lineage>
        <taxon>Bacteria</taxon>
        <taxon>Bacillati</taxon>
        <taxon>Bacillota</taxon>
        <taxon>Clostridia</taxon>
        <taxon>Christensenellales</taxon>
        <taxon>Christensenellaceae</taxon>
        <taxon>Guopingia</taxon>
    </lineage>
</organism>
<reference evidence="12" key="1">
    <citation type="submission" date="2020-08" db="EMBL/GenBank/DDBJ databases">
        <title>Genome public.</title>
        <authorList>
            <person name="Liu C."/>
            <person name="Sun Q."/>
        </authorList>
    </citation>
    <scope>NUCLEOTIDE SEQUENCE</scope>
    <source>
        <strain evidence="12">NSJ-63</strain>
    </source>
</reference>
<dbReference type="PIRSF" id="PIRSF000538">
    <property type="entry name" value="GlpK"/>
    <property type="match status" value="1"/>
</dbReference>
<dbReference type="InterPro" id="IPR000577">
    <property type="entry name" value="Carb_kinase_FGGY"/>
</dbReference>
<evidence type="ECO:0000256" key="9">
    <source>
        <dbReference type="RuleBase" id="RU364073"/>
    </source>
</evidence>
<dbReference type="PANTHER" id="PTHR43095:SF5">
    <property type="entry name" value="XYLULOSE KINASE"/>
    <property type="match status" value="1"/>
</dbReference>
<evidence type="ECO:0000256" key="5">
    <source>
        <dbReference type="ARBA" id="ARBA00022777"/>
    </source>
</evidence>
<dbReference type="InterPro" id="IPR006000">
    <property type="entry name" value="Xylulokinase"/>
</dbReference>
<keyword evidence="3 8" id="KW-0808">Transferase</keyword>
<dbReference type="GO" id="GO:0042732">
    <property type="term" value="P:D-xylose metabolic process"/>
    <property type="evidence" value="ECO:0007669"/>
    <property type="project" value="UniProtKB-KW"/>
</dbReference>
<evidence type="ECO:0000259" key="10">
    <source>
        <dbReference type="Pfam" id="PF00370"/>
    </source>
</evidence>
<feature type="domain" description="Carbohydrate kinase FGGY N-terminal" evidence="10">
    <location>
        <begin position="3"/>
        <end position="245"/>
    </location>
</feature>
<keyword evidence="6 9" id="KW-0067">ATP-binding</keyword>
<proteinExistence type="inferred from homology"/>
<sequence length="506" mass="55228">MRYLLAHDIGTSGDKATLFAEDGTLIGSILGEYPTHYDRGGVVEQHPEDWWRAVCETTREMAKLVDKKSIAAVSFGGQQMGCACIDREGRPLRSSIIWADTRSVQEEKYIEEVYGRDAFYRKTGHRLSASHTITKLMWVRDHQPEIYKKTYKTLNSKDYIVLKLTGKFMTDYSDASGTLAFDAVNCCWAEDLIQAAGLELDKFPEVRSGLEVVGEVTPQAAEECGLAAGTPVVLGGGDGHMCAVGAGCASVGEISCNLGTSAFIGVMMDYPIADEQQRIVSWNSLIPGTVTVSGTMQAFGASVAWMRDNLCHEELARSKAEGVSRYTYINENSLKSPLGSNGLLFLPYLQGERAPHWDAHAKGAFVGLTMKHTANDMKRAVFEGVAMNMGLIYNILKENISDKMPKKIIVTGGGANSPVVQQTLADLFEAQILLTDVSDIVGSLGAAVAAGYGVGIYKDMQQARKIMKITKTIDPIPENTARFREILPVFSEAYIALKGIFPKLTF</sequence>
<keyword evidence="7 9" id="KW-0119">Carbohydrate metabolism</keyword>
<dbReference type="GO" id="GO:0005997">
    <property type="term" value="P:xylulose metabolic process"/>
    <property type="evidence" value="ECO:0007669"/>
    <property type="project" value="InterPro"/>
</dbReference>
<evidence type="ECO:0000256" key="4">
    <source>
        <dbReference type="ARBA" id="ARBA00022741"/>
    </source>
</evidence>
<name>A0A926DJW3_9FIRM</name>
<dbReference type="GO" id="GO:0004856">
    <property type="term" value="F:D-xylulokinase activity"/>
    <property type="evidence" value="ECO:0007669"/>
    <property type="project" value="UniProtKB-EC"/>
</dbReference>
<evidence type="ECO:0000313" key="13">
    <source>
        <dbReference type="Proteomes" id="UP000617951"/>
    </source>
</evidence>
<dbReference type="EMBL" id="JACRSS010000005">
    <property type="protein sequence ID" value="MBC8539092.1"/>
    <property type="molecule type" value="Genomic_DNA"/>
</dbReference>
<dbReference type="InterPro" id="IPR018484">
    <property type="entry name" value="FGGY_N"/>
</dbReference>
<keyword evidence="5 8" id="KW-0418">Kinase</keyword>
<dbReference type="PROSITE" id="PS00445">
    <property type="entry name" value="FGGY_KINASES_2"/>
    <property type="match status" value="1"/>
</dbReference>
<evidence type="ECO:0000313" key="12">
    <source>
        <dbReference type="EMBL" id="MBC8539092.1"/>
    </source>
</evidence>
<evidence type="ECO:0000256" key="8">
    <source>
        <dbReference type="RuleBase" id="RU003733"/>
    </source>
</evidence>
<keyword evidence="4 9" id="KW-0547">Nucleotide-binding</keyword>
<dbReference type="GO" id="GO:0005524">
    <property type="term" value="F:ATP binding"/>
    <property type="evidence" value="ECO:0007669"/>
    <property type="project" value="UniProtKB-KW"/>
</dbReference>
<evidence type="ECO:0000259" key="11">
    <source>
        <dbReference type="Pfam" id="PF02782"/>
    </source>
</evidence>
<accession>A0A926DJW3</accession>
<dbReference type="AlphaFoldDB" id="A0A926DJW3"/>
<gene>
    <name evidence="9 12" type="primary">xylB</name>
    <name evidence="12" type="ORF">H8693_09125</name>
</gene>
<dbReference type="PANTHER" id="PTHR43095">
    <property type="entry name" value="SUGAR KINASE"/>
    <property type="match status" value="1"/>
</dbReference>
<keyword evidence="13" id="KW-1185">Reference proteome</keyword>